<organism evidence="1 2">
    <name type="scientific">Enterococcus faecalis ERV63</name>
    <dbReference type="NCBI Taxonomy" id="1134793"/>
    <lineage>
        <taxon>Bacteria</taxon>
        <taxon>Bacillati</taxon>
        <taxon>Bacillota</taxon>
        <taxon>Bacilli</taxon>
        <taxon>Lactobacillales</taxon>
        <taxon>Enterococcaceae</taxon>
        <taxon>Enterococcus</taxon>
    </lineage>
</organism>
<name>A0AAV3GKR2_ENTFL</name>
<dbReference type="EMBL" id="ALZR01000051">
    <property type="protein sequence ID" value="EJV16902.1"/>
    <property type="molecule type" value="Genomic_DNA"/>
</dbReference>
<comment type="caution">
    <text evidence="1">The sequence shown here is derived from an EMBL/GenBank/DDBJ whole genome shotgun (WGS) entry which is preliminary data.</text>
</comment>
<proteinExistence type="predicted"/>
<reference evidence="1 2" key="1">
    <citation type="submission" date="2012-04" db="EMBL/GenBank/DDBJ databases">
        <authorList>
            <person name="Weinstock G."/>
            <person name="Sodergren E."/>
            <person name="Lobos E.A."/>
            <person name="Fulton L."/>
            <person name="Fulton R."/>
            <person name="Courtney L."/>
            <person name="Fronick C."/>
            <person name="O'Laughlin M."/>
            <person name="Godfrey J."/>
            <person name="Wilson R.M."/>
            <person name="Miner T."/>
            <person name="Farmer C."/>
            <person name="Delehaunty K."/>
            <person name="Cordes M."/>
            <person name="Minx P."/>
            <person name="Tomlinson C."/>
            <person name="Chen J."/>
            <person name="Wollam A."/>
            <person name="Pepin K.H."/>
            <person name="Bhonagiri V."/>
            <person name="Zhang X."/>
            <person name="Suruliraj S."/>
            <person name="Warren W."/>
            <person name="Mitreva M."/>
            <person name="Mardis E.R."/>
            <person name="Wilson R.K."/>
        </authorList>
    </citation>
    <scope>NUCLEOTIDE SEQUENCE [LARGE SCALE GENOMIC DNA]</scope>
    <source>
        <strain evidence="1 2">ERV63</strain>
    </source>
</reference>
<protein>
    <submittedName>
        <fullName evidence="1">Uncharacterized protein</fullName>
    </submittedName>
</protein>
<dbReference type="Proteomes" id="UP000004117">
    <property type="component" value="Unassembled WGS sequence"/>
</dbReference>
<gene>
    <name evidence="1" type="ORF">HMPREF1336_01623</name>
</gene>
<evidence type="ECO:0000313" key="2">
    <source>
        <dbReference type="Proteomes" id="UP000004117"/>
    </source>
</evidence>
<dbReference type="AlphaFoldDB" id="A0AAV3GKR2"/>
<sequence>MRDGVGKGQHHVFKDQKALAGFGIVDVLLLFGGQIQAFRKDFSIPGRLIEQRNEVAVFKDIFNFRGGKQVVG</sequence>
<evidence type="ECO:0000313" key="1">
    <source>
        <dbReference type="EMBL" id="EJV16902.1"/>
    </source>
</evidence>
<accession>A0AAV3GKR2</accession>